<evidence type="ECO:0000256" key="2">
    <source>
        <dbReference type="ARBA" id="ARBA00005336"/>
    </source>
</evidence>
<evidence type="ECO:0000256" key="3">
    <source>
        <dbReference type="ARBA" id="ARBA00012663"/>
    </source>
</evidence>
<dbReference type="GO" id="GO:0009254">
    <property type="term" value="P:peptidoglycan turnover"/>
    <property type="evidence" value="ECO:0007669"/>
    <property type="project" value="TreeGrafter"/>
</dbReference>
<keyword evidence="10" id="KW-1185">Reference proteome</keyword>
<feature type="domain" description="Glycoside hydrolase family 3 N-terminal" evidence="8">
    <location>
        <begin position="59"/>
        <end position="370"/>
    </location>
</feature>
<dbReference type="PANTHER" id="PTHR30480">
    <property type="entry name" value="BETA-HEXOSAMINIDASE-RELATED"/>
    <property type="match status" value="1"/>
</dbReference>
<dbReference type="GO" id="GO:0005975">
    <property type="term" value="P:carbohydrate metabolic process"/>
    <property type="evidence" value="ECO:0007669"/>
    <property type="project" value="InterPro"/>
</dbReference>
<dbReference type="InterPro" id="IPR036962">
    <property type="entry name" value="Glyco_hydro_3_N_sf"/>
</dbReference>
<evidence type="ECO:0000256" key="4">
    <source>
        <dbReference type="ARBA" id="ARBA00022801"/>
    </source>
</evidence>
<dbReference type="RefSeq" id="WP_123668968.1">
    <property type="nucleotide sequence ID" value="NZ_RJKE01000001.1"/>
</dbReference>
<comment type="caution">
    <text evidence="9">The sequence shown here is derived from an EMBL/GenBank/DDBJ whole genome shotgun (WGS) entry which is preliminary data.</text>
</comment>
<evidence type="ECO:0000256" key="6">
    <source>
        <dbReference type="SAM" id="MobiDB-lite"/>
    </source>
</evidence>
<dbReference type="EC" id="3.2.1.52" evidence="3"/>
<dbReference type="Proteomes" id="UP000272400">
    <property type="component" value="Unassembled WGS sequence"/>
</dbReference>
<organism evidence="9 10">
    <name type="scientific">Actinocorallia herbida</name>
    <dbReference type="NCBI Taxonomy" id="58109"/>
    <lineage>
        <taxon>Bacteria</taxon>
        <taxon>Bacillati</taxon>
        <taxon>Actinomycetota</taxon>
        <taxon>Actinomycetes</taxon>
        <taxon>Streptosporangiales</taxon>
        <taxon>Thermomonosporaceae</taxon>
        <taxon>Actinocorallia</taxon>
    </lineage>
</organism>
<keyword evidence="4" id="KW-0378">Hydrolase</keyword>
<evidence type="ECO:0000313" key="10">
    <source>
        <dbReference type="Proteomes" id="UP000272400"/>
    </source>
</evidence>
<keyword evidence="5" id="KW-0326">Glycosidase</keyword>
<reference evidence="9 10" key="1">
    <citation type="submission" date="2018-11" db="EMBL/GenBank/DDBJ databases">
        <title>Sequencing the genomes of 1000 actinobacteria strains.</title>
        <authorList>
            <person name="Klenk H.-P."/>
        </authorList>
    </citation>
    <scope>NUCLEOTIDE SEQUENCE [LARGE SCALE GENOMIC DNA]</scope>
    <source>
        <strain evidence="9 10">DSM 44254</strain>
    </source>
</reference>
<accession>A0A3N1D8T8</accession>
<feature type="chain" id="PRO_5018170419" description="beta-N-acetylhexosaminidase" evidence="7">
    <location>
        <begin position="22"/>
        <end position="543"/>
    </location>
</feature>
<dbReference type="InterPro" id="IPR050226">
    <property type="entry name" value="NagZ_Beta-hexosaminidase"/>
</dbReference>
<proteinExistence type="inferred from homology"/>
<dbReference type="EMBL" id="RJKE01000001">
    <property type="protein sequence ID" value="ROO89952.1"/>
    <property type="molecule type" value="Genomic_DNA"/>
</dbReference>
<feature type="region of interest" description="Disordered" evidence="6">
    <location>
        <begin position="26"/>
        <end position="45"/>
    </location>
</feature>
<evidence type="ECO:0000259" key="8">
    <source>
        <dbReference type="Pfam" id="PF00933"/>
    </source>
</evidence>
<dbReference type="InterPro" id="IPR017853">
    <property type="entry name" value="GH"/>
</dbReference>
<evidence type="ECO:0000256" key="5">
    <source>
        <dbReference type="ARBA" id="ARBA00023295"/>
    </source>
</evidence>
<evidence type="ECO:0000256" key="7">
    <source>
        <dbReference type="SAM" id="SignalP"/>
    </source>
</evidence>
<evidence type="ECO:0000313" key="9">
    <source>
        <dbReference type="EMBL" id="ROO89952.1"/>
    </source>
</evidence>
<dbReference type="PANTHER" id="PTHR30480:SF13">
    <property type="entry name" value="BETA-HEXOSAMINIDASE"/>
    <property type="match status" value="1"/>
</dbReference>
<comment type="catalytic activity">
    <reaction evidence="1">
        <text>Hydrolysis of terminal non-reducing N-acetyl-D-hexosamine residues in N-acetyl-beta-D-hexosaminides.</text>
        <dbReference type="EC" id="3.2.1.52"/>
    </reaction>
</comment>
<dbReference type="Pfam" id="PF00933">
    <property type="entry name" value="Glyco_hydro_3"/>
    <property type="match status" value="1"/>
</dbReference>
<dbReference type="InterPro" id="IPR001764">
    <property type="entry name" value="Glyco_hydro_3_N"/>
</dbReference>
<dbReference type="OrthoDB" id="9805821at2"/>
<dbReference type="Gene3D" id="3.20.20.300">
    <property type="entry name" value="Glycoside hydrolase, family 3, N-terminal domain"/>
    <property type="match status" value="1"/>
</dbReference>
<dbReference type="PROSITE" id="PS51257">
    <property type="entry name" value="PROKAR_LIPOPROTEIN"/>
    <property type="match status" value="1"/>
</dbReference>
<protein>
    <recommendedName>
        <fullName evidence="3">beta-N-acetylhexosaminidase</fullName>
        <ecNumber evidence="3">3.2.1.52</ecNumber>
    </recommendedName>
</protein>
<sequence length="543" mass="55419">MRTRTVARFAAVALAGCTALAACSSGAGGENRPAAEPSSATPTPEPVPIAVTLVEQMSVQEKVGQLLLPTVRDAADGAKLVQDYGVGGFIYFPGNLKTPRKAAELSQALQEKSEIPLFLGVDEETGIVSRTDFATAFPGAMALGATGDPELARQAALTTGAELKAIGVNLNFAPVADVNVDPRNPVIGVRSFGSDPDAVGGFVAAAVDGYRTAGVAAVAKHFPGHGDTSVDSHTGLPEIDHTVKQWQELDAPPFRAAIEAGVDAIMTGHLVVPALDKSKVPATMSKKILTGVLREQLGFRGVIVTDSLQMAGAQVEGGAPEAAVRAVLAGADLLLMPPDPAATHAALVKAVKKGRISQNALDAAVIRVLTMKEARGLFAGTTVDPSAAAAAQHTPEHRATALDVATRAVTVVRDKDVLPLKGKVYVSGPESDRVAAALKAEGVKIGGADSPTHVITTVTPGSETSSYLASLAGRRKVVAVVLGSPYGLRQTGEAQAAVATYSSSATSLRGLAKVLTGRAVPQGKLPVDVPDGPKLGTGITSAL</sequence>
<dbReference type="InterPro" id="IPR036881">
    <property type="entry name" value="Glyco_hydro_3_C_sf"/>
</dbReference>
<gene>
    <name evidence="9" type="ORF">EDD29_7664</name>
</gene>
<name>A0A3N1D8T8_9ACTN</name>
<comment type="similarity">
    <text evidence="2">Belongs to the glycosyl hydrolase 3 family.</text>
</comment>
<evidence type="ECO:0000256" key="1">
    <source>
        <dbReference type="ARBA" id="ARBA00001231"/>
    </source>
</evidence>
<dbReference type="SUPFAM" id="SSF52279">
    <property type="entry name" value="Beta-D-glucan exohydrolase, C-terminal domain"/>
    <property type="match status" value="1"/>
</dbReference>
<dbReference type="PRINTS" id="PR00133">
    <property type="entry name" value="GLHYDRLASE3"/>
</dbReference>
<keyword evidence="7" id="KW-0732">Signal</keyword>
<dbReference type="GO" id="GO:0004563">
    <property type="term" value="F:beta-N-acetylhexosaminidase activity"/>
    <property type="evidence" value="ECO:0007669"/>
    <property type="project" value="UniProtKB-EC"/>
</dbReference>
<dbReference type="SUPFAM" id="SSF51445">
    <property type="entry name" value="(Trans)glycosidases"/>
    <property type="match status" value="1"/>
</dbReference>
<dbReference type="Gene3D" id="3.40.50.1700">
    <property type="entry name" value="Glycoside hydrolase family 3 C-terminal domain"/>
    <property type="match status" value="1"/>
</dbReference>
<feature type="signal peptide" evidence="7">
    <location>
        <begin position="1"/>
        <end position="21"/>
    </location>
</feature>
<dbReference type="AlphaFoldDB" id="A0A3N1D8T8"/>